<reference evidence="7 8" key="1">
    <citation type="submission" date="2017-07" db="EMBL/GenBank/DDBJ databases">
        <authorList>
            <person name="Talla V."/>
            <person name="Backstrom N."/>
        </authorList>
    </citation>
    <scope>NUCLEOTIDE SEQUENCE [LARGE SCALE GENOMIC DNA]</scope>
</reference>
<evidence type="ECO:0000313" key="8">
    <source>
        <dbReference type="Proteomes" id="UP000324832"/>
    </source>
</evidence>
<evidence type="ECO:0000256" key="3">
    <source>
        <dbReference type="ARBA" id="ARBA00022692"/>
    </source>
</evidence>
<evidence type="ECO:0000313" key="7">
    <source>
        <dbReference type="EMBL" id="VVC86632.1"/>
    </source>
</evidence>
<name>A0A5E4PMS7_9NEOP</name>
<evidence type="ECO:0000256" key="2">
    <source>
        <dbReference type="ARBA" id="ARBA00009700"/>
    </source>
</evidence>
<evidence type="ECO:0000256" key="1">
    <source>
        <dbReference type="ARBA" id="ARBA00004141"/>
    </source>
</evidence>
<dbReference type="GO" id="GO:0016020">
    <property type="term" value="C:membrane"/>
    <property type="evidence" value="ECO:0007669"/>
    <property type="project" value="UniProtKB-SubCell"/>
</dbReference>
<proteinExistence type="inferred from homology"/>
<keyword evidence="8" id="KW-1185">Reference proteome</keyword>
<comment type="similarity">
    <text evidence="2">Belongs to the TMEM120 family.</text>
</comment>
<feature type="transmembrane region" description="Helical" evidence="6">
    <location>
        <begin position="51"/>
        <end position="71"/>
    </location>
</feature>
<evidence type="ECO:0000256" key="4">
    <source>
        <dbReference type="ARBA" id="ARBA00022989"/>
    </source>
</evidence>
<dbReference type="Pfam" id="PF07851">
    <property type="entry name" value="TMEM120A-B"/>
    <property type="match status" value="1"/>
</dbReference>
<keyword evidence="4 6" id="KW-1133">Transmembrane helix</keyword>
<gene>
    <name evidence="7" type="ORF">LSINAPIS_LOCUS415</name>
</gene>
<organism evidence="7 8">
    <name type="scientific">Leptidea sinapis</name>
    <dbReference type="NCBI Taxonomy" id="189913"/>
    <lineage>
        <taxon>Eukaryota</taxon>
        <taxon>Metazoa</taxon>
        <taxon>Ecdysozoa</taxon>
        <taxon>Arthropoda</taxon>
        <taxon>Hexapoda</taxon>
        <taxon>Insecta</taxon>
        <taxon>Pterygota</taxon>
        <taxon>Neoptera</taxon>
        <taxon>Endopterygota</taxon>
        <taxon>Lepidoptera</taxon>
        <taxon>Glossata</taxon>
        <taxon>Ditrysia</taxon>
        <taxon>Papilionoidea</taxon>
        <taxon>Pieridae</taxon>
        <taxon>Dismorphiinae</taxon>
        <taxon>Leptidea</taxon>
    </lineage>
</organism>
<dbReference type="InterPro" id="IPR012926">
    <property type="entry name" value="TMEM120A/B"/>
</dbReference>
<evidence type="ECO:0008006" key="9">
    <source>
        <dbReference type="Google" id="ProtNLM"/>
    </source>
</evidence>
<dbReference type="AlphaFoldDB" id="A0A5E4PMS7"/>
<keyword evidence="5 6" id="KW-0472">Membrane</keyword>
<dbReference type="EMBL" id="FZQP02000005">
    <property type="protein sequence ID" value="VVC86632.1"/>
    <property type="molecule type" value="Genomic_DNA"/>
</dbReference>
<keyword evidence="3 6" id="KW-0812">Transmembrane</keyword>
<feature type="transmembrane region" description="Helical" evidence="6">
    <location>
        <begin position="83"/>
        <end position="102"/>
    </location>
</feature>
<evidence type="ECO:0000256" key="5">
    <source>
        <dbReference type="ARBA" id="ARBA00023136"/>
    </source>
</evidence>
<accession>A0A5E4PMS7</accession>
<dbReference type="PANTHER" id="PTHR21433">
    <property type="entry name" value="TRANSMEMBRANE PROTEIN INDUCED BY TUMOR NECROSIS FACTOR ALPHA"/>
    <property type="match status" value="1"/>
</dbReference>
<sequence>MWFITYISVVQYMQFRYQSGVLYRLKALGARHNMDITIEGFHSWMWRGLSYLLPFLFGGYMFQLYIAYTLYHLCYHPESTWQVPYLAALFFCLHVCNMYTILKIMRKKNQGALKFRYRLRAISYRLSNDLAMLDQKWRQNKMEAKQE</sequence>
<dbReference type="Proteomes" id="UP000324832">
    <property type="component" value="Unassembled WGS sequence"/>
</dbReference>
<evidence type="ECO:0000256" key="6">
    <source>
        <dbReference type="SAM" id="Phobius"/>
    </source>
</evidence>
<dbReference type="PANTHER" id="PTHR21433:SF0">
    <property type="entry name" value="TRANSMEMBRANE PROTEIN 120 HOMOLOG"/>
    <property type="match status" value="1"/>
</dbReference>
<comment type="subcellular location">
    <subcellularLocation>
        <location evidence="1">Membrane</location>
        <topology evidence="1">Multi-pass membrane protein</topology>
    </subcellularLocation>
</comment>
<protein>
    <recommendedName>
        <fullName evidence="9">Transmembrane protein 120A</fullName>
    </recommendedName>
</protein>